<dbReference type="InterPro" id="IPR036890">
    <property type="entry name" value="HATPase_C_sf"/>
</dbReference>
<gene>
    <name evidence="17" type="ORF">FHT01_000414</name>
</gene>
<dbReference type="Pfam" id="PF13493">
    <property type="entry name" value="DUF4118"/>
    <property type="match status" value="1"/>
</dbReference>
<sequence length="615" mass="66615">MGHWRQSLHAKPYVGAMCAVAVATALRGLVEPILDHRMPYTLYLPAIIVAAAFCGAGPAIFAVLASATIAIVTFQPFVPDAIHFTALGVFLATSGGIIALTGRLVLWRDTALREHALADRRTVEARMLAEEMSLLVDAAADHAIYFLDTDGHVSLWSPNAMRISGWTQSEAIGRGFDLFYCADDRAAGVPQRALAEARAHGKLRSRGRRCRKDGSSFIADVTLTALYDDDGRLRGFGKVMRDVTEEATAAHEIEIRERQLSSILATAPEATVVTDCDGRITAFNHAAQALFGYDRADIIGCEDKILSLELAALPDEPARFDRLAVATPHRGRARRADGTLVPVEVTVGRAAIGDKPLFTAFIRDLSDEIATRNRLDKVQSQLLHLSRINAMGTMASTLAHELNQPLTAAESYVGAARSMLATGGAEKTDQASRALEAASAQVLRAGSIIRRTREMLAQRDTSYVHEDLEELVRDAAALALLGIRDSGIATDIRIAPNIGTVLVDRVQIQQVIHNLLRNAIDAVQHCPVRTIRLAVTGGDPDFATVTVSDTGIGLTEDEHLRLFTAFYSTKKSGMGVGLSICRTIVEAHGGRIWASRREGGGAEFRFTLRRTDWGQ</sequence>
<proteinExistence type="predicted"/>
<dbReference type="SMART" id="SM00387">
    <property type="entry name" value="HATPase_c"/>
    <property type="match status" value="1"/>
</dbReference>
<dbReference type="Proteomes" id="UP000788153">
    <property type="component" value="Unassembled WGS sequence"/>
</dbReference>
<dbReference type="Pfam" id="PF00512">
    <property type="entry name" value="HisKA"/>
    <property type="match status" value="1"/>
</dbReference>
<keyword evidence="8 17" id="KW-0418">Kinase</keyword>
<comment type="caution">
    <text evidence="17">The sequence shown here is derived from an EMBL/GenBank/DDBJ whole genome shotgun (WGS) entry which is preliminary data.</text>
</comment>
<dbReference type="GO" id="GO:0004673">
    <property type="term" value="F:protein histidine kinase activity"/>
    <property type="evidence" value="ECO:0007669"/>
    <property type="project" value="UniProtKB-EC"/>
</dbReference>
<dbReference type="SUPFAM" id="SSF47384">
    <property type="entry name" value="Homodimeric domain of signal transducing histidine kinase"/>
    <property type="match status" value="1"/>
</dbReference>
<dbReference type="InterPro" id="IPR036097">
    <property type="entry name" value="HisK_dim/P_sf"/>
</dbReference>
<dbReference type="PROSITE" id="PS50109">
    <property type="entry name" value="HIS_KIN"/>
    <property type="match status" value="1"/>
</dbReference>
<evidence type="ECO:0000259" key="15">
    <source>
        <dbReference type="PROSITE" id="PS50112"/>
    </source>
</evidence>
<keyword evidence="9" id="KW-0067">ATP-binding</keyword>
<dbReference type="InterPro" id="IPR005467">
    <property type="entry name" value="His_kinase_dom"/>
</dbReference>
<dbReference type="PROSITE" id="PS50112">
    <property type="entry name" value="PAS"/>
    <property type="match status" value="2"/>
</dbReference>
<evidence type="ECO:0000256" key="12">
    <source>
        <dbReference type="ARBA" id="ARBA00023136"/>
    </source>
</evidence>
<accession>A0ABX0U0G0</accession>
<evidence type="ECO:0000256" key="11">
    <source>
        <dbReference type="ARBA" id="ARBA00023012"/>
    </source>
</evidence>
<dbReference type="InterPro" id="IPR025201">
    <property type="entry name" value="KdpD_TM"/>
</dbReference>
<evidence type="ECO:0000256" key="10">
    <source>
        <dbReference type="ARBA" id="ARBA00022989"/>
    </source>
</evidence>
<evidence type="ECO:0000259" key="14">
    <source>
        <dbReference type="PROSITE" id="PS50109"/>
    </source>
</evidence>
<dbReference type="InterPro" id="IPR013767">
    <property type="entry name" value="PAS_fold"/>
</dbReference>
<dbReference type="InterPro" id="IPR003594">
    <property type="entry name" value="HATPase_dom"/>
</dbReference>
<dbReference type="PANTHER" id="PTHR43065">
    <property type="entry name" value="SENSOR HISTIDINE KINASE"/>
    <property type="match status" value="1"/>
</dbReference>
<keyword evidence="11" id="KW-0902">Two-component regulatory system</keyword>
<dbReference type="RefSeq" id="WP_166745408.1">
    <property type="nucleotide sequence ID" value="NZ_VDYR01000001.1"/>
</dbReference>
<comment type="catalytic activity">
    <reaction evidence="1">
        <text>ATP + protein L-histidine = ADP + protein N-phospho-L-histidine.</text>
        <dbReference type="EC" id="2.7.13.3"/>
    </reaction>
</comment>
<dbReference type="SMART" id="SM00091">
    <property type="entry name" value="PAS"/>
    <property type="match status" value="2"/>
</dbReference>
<dbReference type="Gene3D" id="3.30.565.10">
    <property type="entry name" value="Histidine kinase-like ATPase, C-terminal domain"/>
    <property type="match status" value="1"/>
</dbReference>
<evidence type="ECO:0000313" key="17">
    <source>
        <dbReference type="EMBL" id="NIJ22872.1"/>
    </source>
</evidence>
<reference evidence="17 18" key="1">
    <citation type="submission" date="2020-03" db="EMBL/GenBank/DDBJ databases">
        <title>Genomic Encyclopedia of Type Strains, Phase IV (KMG-IV): sequencing the most valuable type-strain genomes for metagenomic binning, comparative biology and taxonomic classification.</title>
        <authorList>
            <person name="Goeker M."/>
        </authorList>
    </citation>
    <scope>NUCLEOTIDE SEQUENCE [LARGE SCALE GENOMIC DNA]</scope>
    <source>
        <strain evidence="17 18">DSM 22753</strain>
    </source>
</reference>
<feature type="transmembrane region" description="Helical" evidence="13">
    <location>
        <begin position="12"/>
        <end position="30"/>
    </location>
</feature>
<dbReference type="SMART" id="SM00086">
    <property type="entry name" value="PAC"/>
    <property type="match status" value="2"/>
</dbReference>
<feature type="transmembrane region" description="Helical" evidence="13">
    <location>
        <begin position="81"/>
        <end position="106"/>
    </location>
</feature>
<dbReference type="SUPFAM" id="SSF55785">
    <property type="entry name" value="PYP-like sensor domain (PAS domain)"/>
    <property type="match status" value="2"/>
</dbReference>
<feature type="domain" description="PAS" evidence="15">
    <location>
        <begin position="256"/>
        <end position="300"/>
    </location>
</feature>
<evidence type="ECO:0000256" key="9">
    <source>
        <dbReference type="ARBA" id="ARBA00022840"/>
    </source>
</evidence>
<dbReference type="EMBL" id="JAASQP010000001">
    <property type="protein sequence ID" value="NIJ22872.1"/>
    <property type="molecule type" value="Genomic_DNA"/>
</dbReference>
<feature type="domain" description="PAS" evidence="15">
    <location>
        <begin position="128"/>
        <end position="174"/>
    </location>
</feature>
<evidence type="ECO:0000256" key="7">
    <source>
        <dbReference type="ARBA" id="ARBA00022741"/>
    </source>
</evidence>
<feature type="domain" description="PAC" evidence="16">
    <location>
        <begin position="203"/>
        <end position="255"/>
    </location>
</feature>
<keyword evidence="12 13" id="KW-0472">Membrane</keyword>
<dbReference type="Gene3D" id="3.30.450.20">
    <property type="entry name" value="PAS domain"/>
    <property type="match status" value="2"/>
</dbReference>
<feature type="transmembrane region" description="Helical" evidence="13">
    <location>
        <begin position="42"/>
        <end position="75"/>
    </location>
</feature>
<dbReference type="CDD" id="cd00130">
    <property type="entry name" value="PAS"/>
    <property type="match status" value="2"/>
</dbReference>
<keyword evidence="6 13" id="KW-0812">Transmembrane</keyword>
<evidence type="ECO:0000256" key="6">
    <source>
        <dbReference type="ARBA" id="ARBA00022692"/>
    </source>
</evidence>
<keyword evidence="5 17" id="KW-0808">Transferase</keyword>
<dbReference type="InterPro" id="IPR000700">
    <property type="entry name" value="PAS-assoc_C"/>
</dbReference>
<evidence type="ECO:0000256" key="13">
    <source>
        <dbReference type="SAM" id="Phobius"/>
    </source>
</evidence>
<dbReference type="InterPro" id="IPR035965">
    <property type="entry name" value="PAS-like_dom_sf"/>
</dbReference>
<dbReference type="NCBIfam" id="TIGR00229">
    <property type="entry name" value="sensory_box"/>
    <property type="match status" value="2"/>
</dbReference>
<dbReference type="InterPro" id="IPR001610">
    <property type="entry name" value="PAC"/>
</dbReference>
<evidence type="ECO:0000256" key="4">
    <source>
        <dbReference type="ARBA" id="ARBA00022553"/>
    </source>
</evidence>
<keyword evidence="10 13" id="KW-1133">Transmembrane helix</keyword>
<protein>
    <recommendedName>
        <fullName evidence="3">histidine kinase</fullName>
        <ecNumber evidence="3">2.7.13.3</ecNumber>
    </recommendedName>
</protein>
<dbReference type="InterPro" id="IPR004358">
    <property type="entry name" value="Sig_transdc_His_kin-like_C"/>
</dbReference>
<dbReference type="InterPro" id="IPR003661">
    <property type="entry name" value="HisK_dim/P_dom"/>
</dbReference>
<evidence type="ECO:0000256" key="1">
    <source>
        <dbReference type="ARBA" id="ARBA00000085"/>
    </source>
</evidence>
<evidence type="ECO:0000256" key="2">
    <source>
        <dbReference type="ARBA" id="ARBA00004141"/>
    </source>
</evidence>
<dbReference type="SUPFAM" id="SSF55874">
    <property type="entry name" value="ATPase domain of HSP90 chaperone/DNA topoisomerase II/histidine kinase"/>
    <property type="match status" value="1"/>
</dbReference>
<evidence type="ECO:0000313" key="18">
    <source>
        <dbReference type="Proteomes" id="UP000788153"/>
    </source>
</evidence>
<name>A0ABX0U0G0_9SPHN</name>
<comment type="subcellular location">
    <subcellularLocation>
        <location evidence="2">Membrane</location>
        <topology evidence="2">Multi-pass membrane protein</topology>
    </subcellularLocation>
</comment>
<evidence type="ECO:0000259" key="16">
    <source>
        <dbReference type="PROSITE" id="PS50113"/>
    </source>
</evidence>
<dbReference type="Gene3D" id="1.10.287.130">
    <property type="match status" value="1"/>
</dbReference>
<dbReference type="InterPro" id="IPR000014">
    <property type="entry name" value="PAS"/>
</dbReference>
<dbReference type="PROSITE" id="PS50113">
    <property type="entry name" value="PAC"/>
    <property type="match status" value="1"/>
</dbReference>
<dbReference type="EC" id="2.7.13.3" evidence="3"/>
<organism evidence="17 18">
    <name type="scientific">Sphingomonas japonica</name>
    <dbReference type="NCBI Taxonomy" id="511662"/>
    <lineage>
        <taxon>Bacteria</taxon>
        <taxon>Pseudomonadati</taxon>
        <taxon>Pseudomonadota</taxon>
        <taxon>Alphaproteobacteria</taxon>
        <taxon>Sphingomonadales</taxon>
        <taxon>Sphingomonadaceae</taxon>
        <taxon>Sphingomonas</taxon>
    </lineage>
</organism>
<dbReference type="Pfam" id="PF00989">
    <property type="entry name" value="PAS"/>
    <property type="match status" value="2"/>
</dbReference>
<feature type="domain" description="Histidine kinase" evidence="14">
    <location>
        <begin position="397"/>
        <end position="612"/>
    </location>
</feature>
<evidence type="ECO:0000256" key="5">
    <source>
        <dbReference type="ARBA" id="ARBA00022679"/>
    </source>
</evidence>
<evidence type="ECO:0000256" key="8">
    <source>
        <dbReference type="ARBA" id="ARBA00022777"/>
    </source>
</evidence>
<keyword evidence="4" id="KW-0597">Phosphoprotein</keyword>
<dbReference type="Pfam" id="PF02518">
    <property type="entry name" value="HATPase_c"/>
    <property type="match status" value="1"/>
</dbReference>
<dbReference type="PANTHER" id="PTHR43065:SF10">
    <property type="entry name" value="PEROXIDE STRESS-ACTIVATED HISTIDINE KINASE MAK3"/>
    <property type="match status" value="1"/>
</dbReference>
<dbReference type="Gene3D" id="1.20.120.620">
    <property type="entry name" value="Backbone structure of the membrane domain of e. Coli histidine kinase receptor kdpd"/>
    <property type="match status" value="1"/>
</dbReference>
<evidence type="ECO:0000256" key="3">
    <source>
        <dbReference type="ARBA" id="ARBA00012438"/>
    </source>
</evidence>
<dbReference type="CDD" id="cd00082">
    <property type="entry name" value="HisKA"/>
    <property type="match status" value="1"/>
</dbReference>
<dbReference type="InterPro" id="IPR038318">
    <property type="entry name" value="KdpD_sf"/>
</dbReference>
<keyword evidence="18" id="KW-1185">Reference proteome</keyword>
<dbReference type="PRINTS" id="PR00344">
    <property type="entry name" value="BCTRLSENSOR"/>
</dbReference>
<keyword evidence="7" id="KW-0547">Nucleotide-binding</keyword>